<evidence type="ECO:0000313" key="3">
    <source>
        <dbReference type="Proteomes" id="UP000038204"/>
    </source>
</evidence>
<organism evidence="2 3">
    <name type="scientific">Yersinia similis</name>
    <dbReference type="NCBI Taxonomy" id="367190"/>
    <lineage>
        <taxon>Bacteria</taxon>
        <taxon>Pseudomonadati</taxon>
        <taxon>Pseudomonadota</taxon>
        <taxon>Gammaproteobacteria</taxon>
        <taxon>Enterobacterales</taxon>
        <taxon>Yersiniaceae</taxon>
        <taxon>Yersinia</taxon>
    </lineage>
</organism>
<gene>
    <name evidence="2" type="ORF">ERS008667_04393</name>
</gene>
<sequence>MQKRSDKPAARPWLTVSRGVKVAWWTGIFLLGGGITALSISLAGDPAALSSWLQQAKLPLFFWRLALYSIVTGLWFHRVRAALLQQASSSGAVYRLEVMMVSLILLIEFTCYRWGM</sequence>
<keyword evidence="1" id="KW-0472">Membrane</keyword>
<feature type="transmembrane region" description="Helical" evidence="1">
    <location>
        <begin position="21"/>
        <end position="40"/>
    </location>
</feature>
<accession>A0A0T9RSC8</accession>
<keyword evidence="1" id="KW-0812">Transmembrane</keyword>
<proteinExistence type="predicted"/>
<feature type="transmembrane region" description="Helical" evidence="1">
    <location>
        <begin position="60"/>
        <end position="77"/>
    </location>
</feature>
<dbReference type="Proteomes" id="UP000038204">
    <property type="component" value="Unassembled WGS sequence"/>
</dbReference>
<feature type="transmembrane region" description="Helical" evidence="1">
    <location>
        <begin position="98"/>
        <end position="115"/>
    </location>
</feature>
<dbReference type="EMBL" id="CQBK01000087">
    <property type="protein sequence ID" value="CNI81431.1"/>
    <property type="molecule type" value="Genomic_DNA"/>
</dbReference>
<reference evidence="2 3" key="1">
    <citation type="submission" date="2015-03" db="EMBL/GenBank/DDBJ databases">
        <authorList>
            <person name="Murphy D."/>
        </authorList>
    </citation>
    <scope>NUCLEOTIDE SEQUENCE [LARGE SCALE GENOMIC DNA]</scope>
    <source>
        <strain evidence="2 3">Y233</strain>
    </source>
</reference>
<dbReference type="RefSeq" id="WP_049602038.1">
    <property type="nucleotide sequence ID" value="NZ_CPZI01000008.1"/>
</dbReference>
<protein>
    <submittedName>
        <fullName evidence="2">Uncharacterized protein</fullName>
    </submittedName>
</protein>
<evidence type="ECO:0000256" key="1">
    <source>
        <dbReference type="SAM" id="Phobius"/>
    </source>
</evidence>
<name>A0A0T9RSC8_9GAMM</name>
<dbReference type="AlphaFoldDB" id="A0A0T9RSC8"/>
<keyword evidence="1" id="KW-1133">Transmembrane helix</keyword>
<evidence type="ECO:0000313" key="2">
    <source>
        <dbReference type="EMBL" id="CNI81431.1"/>
    </source>
</evidence>